<keyword evidence="2" id="KW-1185">Reference proteome</keyword>
<dbReference type="RefSeq" id="WP_377460128.1">
    <property type="nucleotide sequence ID" value="NZ_JBHLUB010000031.1"/>
</dbReference>
<sequence length="156" mass="17952">MAHLKVLVFGENVEEQLAPFGIDNDATGVGEYEWDWWEIGGRFAGGFTLRPDADPQDHETPKPQMLRRIFDKRAGLKRTSTRTTNRARKRAITINRDTTAEIYAVVQHGQWHSLDRPDGWASDPEDVSWEQWAPQVNRLISEAPEDEWLTIVDCHL</sequence>
<gene>
    <name evidence="1" type="ORF">ACFFFR_10195</name>
</gene>
<name>A0ABV6PDL7_9MICC</name>
<organism evidence="1 2">
    <name type="scientific">Micrococcoides hystricis</name>
    <dbReference type="NCBI Taxonomy" id="1572761"/>
    <lineage>
        <taxon>Bacteria</taxon>
        <taxon>Bacillati</taxon>
        <taxon>Actinomycetota</taxon>
        <taxon>Actinomycetes</taxon>
        <taxon>Micrococcales</taxon>
        <taxon>Micrococcaceae</taxon>
        <taxon>Micrococcoides</taxon>
    </lineage>
</organism>
<dbReference type="Proteomes" id="UP001589862">
    <property type="component" value="Unassembled WGS sequence"/>
</dbReference>
<evidence type="ECO:0000313" key="2">
    <source>
        <dbReference type="Proteomes" id="UP001589862"/>
    </source>
</evidence>
<proteinExistence type="predicted"/>
<dbReference type="EMBL" id="JBHLUB010000031">
    <property type="protein sequence ID" value="MFC0582741.1"/>
    <property type="molecule type" value="Genomic_DNA"/>
</dbReference>
<comment type="caution">
    <text evidence="1">The sequence shown here is derived from an EMBL/GenBank/DDBJ whole genome shotgun (WGS) entry which is preliminary data.</text>
</comment>
<reference evidence="1 2" key="1">
    <citation type="submission" date="2024-09" db="EMBL/GenBank/DDBJ databases">
        <authorList>
            <person name="Sun Q."/>
            <person name="Mori K."/>
        </authorList>
    </citation>
    <scope>NUCLEOTIDE SEQUENCE [LARGE SCALE GENOMIC DNA]</scope>
    <source>
        <strain evidence="1 2">NCAIM B.02604</strain>
    </source>
</reference>
<evidence type="ECO:0000313" key="1">
    <source>
        <dbReference type="EMBL" id="MFC0582741.1"/>
    </source>
</evidence>
<protein>
    <submittedName>
        <fullName evidence="1">Uncharacterized protein</fullName>
    </submittedName>
</protein>
<accession>A0ABV6PDL7</accession>